<dbReference type="Proteomes" id="UP001281410">
    <property type="component" value="Unassembled WGS sequence"/>
</dbReference>
<sequence>MALEPATLVPLQLLKSNGTQCIMVGDPKQLPATVRSNTASKFLYECSMFECFRRAGHPVMLTKQELISPRSENLGPERTERERGRSSCRGIELLERDRKEKEGDERGERD</sequence>
<dbReference type="Gene3D" id="3.40.50.300">
    <property type="entry name" value="P-loop containing nucleotide triphosphate hydrolases"/>
    <property type="match status" value="1"/>
</dbReference>
<dbReference type="PANTHER" id="PTHR10887">
    <property type="entry name" value="DNA2/NAM7 HELICASE FAMILY"/>
    <property type="match status" value="1"/>
</dbReference>
<dbReference type="InterPro" id="IPR027417">
    <property type="entry name" value="P-loop_NTPase"/>
</dbReference>
<evidence type="ECO:0000313" key="4">
    <source>
        <dbReference type="Proteomes" id="UP001281410"/>
    </source>
</evidence>
<gene>
    <name evidence="3" type="ORF">Dsin_022596</name>
</gene>
<feature type="region of interest" description="Disordered" evidence="1">
    <location>
        <begin position="63"/>
        <end position="110"/>
    </location>
</feature>
<evidence type="ECO:0000259" key="2">
    <source>
        <dbReference type="Pfam" id="PF13086"/>
    </source>
</evidence>
<protein>
    <recommendedName>
        <fullName evidence="2">DNA2/NAM7 helicase helicase domain-containing protein</fullName>
    </recommendedName>
</protein>
<dbReference type="EMBL" id="JANJYJ010000007">
    <property type="protein sequence ID" value="KAK3199181.1"/>
    <property type="molecule type" value="Genomic_DNA"/>
</dbReference>
<dbReference type="InterPro" id="IPR045055">
    <property type="entry name" value="DNA2/NAM7-like"/>
</dbReference>
<proteinExistence type="predicted"/>
<feature type="compositionally biased region" description="Basic and acidic residues" evidence="1">
    <location>
        <begin position="92"/>
        <end position="110"/>
    </location>
</feature>
<organism evidence="3 4">
    <name type="scientific">Dipteronia sinensis</name>
    <dbReference type="NCBI Taxonomy" id="43782"/>
    <lineage>
        <taxon>Eukaryota</taxon>
        <taxon>Viridiplantae</taxon>
        <taxon>Streptophyta</taxon>
        <taxon>Embryophyta</taxon>
        <taxon>Tracheophyta</taxon>
        <taxon>Spermatophyta</taxon>
        <taxon>Magnoliopsida</taxon>
        <taxon>eudicotyledons</taxon>
        <taxon>Gunneridae</taxon>
        <taxon>Pentapetalae</taxon>
        <taxon>rosids</taxon>
        <taxon>malvids</taxon>
        <taxon>Sapindales</taxon>
        <taxon>Sapindaceae</taxon>
        <taxon>Hippocastanoideae</taxon>
        <taxon>Acereae</taxon>
        <taxon>Dipteronia</taxon>
    </lineage>
</organism>
<feature type="compositionally biased region" description="Basic and acidic residues" evidence="1">
    <location>
        <begin position="75"/>
        <end position="85"/>
    </location>
</feature>
<dbReference type="AlphaFoldDB" id="A0AAE0E034"/>
<feature type="domain" description="DNA2/NAM7 helicase helicase" evidence="2">
    <location>
        <begin position="1"/>
        <end position="36"/>
    </location>
</feature>
<name>A0AAE0E034_9ROSI</name>
<reference evidence="3" key="1">
    <citation type="journal article" date="2023" name="Plant J.">
        <title>Genome sequences and population genomics provide insights into the demographic history, inbreeding, and mutation load of two 'living fossil' tree species of Dipteronia.</title>
        <authorList>
            <person name="Feng Y."/>
            <person name="Comes H.P."/>
            <person name="Chen J."/>
            <person name="Zhu S."/>
            <person name="Lu R."/>
            <person name="Zhang X."/>
            <person name="Li P."/>
            <person name="Qiu J."/>
            <person name="Olsen K.M."/>
            <person name="Qiu Y."/>
        </authorList>
    </citation>
    <scope>NUCLEOTIDE SEQUENCE</scope>
    <source>
        <strain evidence="3">NBL</strain>
    </source>
</reference>
<evidence type="ECO:0000256" key="1">
    <source>
        <dbReference type="SAM" id="MobiDB-lite"/>
    </source>
</evidence>
<dbReference type="Pfam" id="PF13086">
    <property type="entry name" value="AAA_11"/>
    <property type="match status" value="1"/>
</dbReference>
<comment type="caution">
    <text evidence="3">The sequence shown here is derived from an EMBL/GenBank/DDBJ whole genome shotgun (WGS) entry which is preliminary data.</text>
</comment>
<dbReference type="PANTHER" id="PTHR10887:SF495">
    <property type="entry name" value="HELICASE SENATAXIN ISOFORM X1-RELATED"/>
    <property type="match status" value="1"/>
</dbReference>
<dbReference type="InterPro" id="IPR041677">
    <property type="entry name" value="DNA2/NAM7_AAA_11"/>
</dbReference>
<accession>A0AAE0E034</accession>
<keyword evidence="4" id="KW-1185">Reference proteome</keyword>
<dbReference type="GO" id="GO:0004386">
    <property type="term" value="F:helicase activity"/>
    <property type="evidence" value="ECO:0007669"/>
    <property type="project" value="InterPro"/>
</dbReference>
<evidence type="ECO:0000313" key="3">
    <source>
        <dbReference type="EMBL" id="KAK3199181.1"/>
    </source>
</evidence>